<dbReference type="EMBL" id="FQ790298">
    <property type="protein sequence ID" value="CCD34073.1"/>
    <property type="molecule type" value="Genomic_DNA"/>
</dbReference>
<evidence type="ECO:0000313" key="1">
    <source>
        <dbReference type="EMBL" id="CCD34073.1"/>
    </source>
</evidence>
<gene>
    <name evidence="1" type="ORF">BofuT4_P106120.1</name>
</gene>
<reference evidence="2" key="1">
    <citation type="journal article" date="2011" name="PLoS Genet.">
        <title>Genomic analysis of the necrotrophic fungal pathogens Sclerotinia sclerotiorum and Botrytis cinerea.</title>
        <authorList>
            <person name="Amselem J."/>
            <person name="Cuomo C.A."/>
            <person name="van Kan J.A."/>
            <person name="Viaud M."/>
            <person name="Benito E.P."/>
            <person name="Couloux A."/>
            <person name="Coutinho P.M."/>
            <person name="de Vries R.P."/>
            <person name="Dyer P.S."/>
            <person name="Fillinger S."/>
            <person name="Fournier E."/>
            <person name="Gout L."/>
            <person name="Hahn M."/>
            <person name="Kohn L."/>
            <person name="Lapalu N."/>
            <person name="Plummer K.M."/>
            <person name="Pradier J.M."/>
            <person name="Quevillon E."/>
            <person name="Sharon A."/>
            <person name="Simon A."/>
            <person name="ten Have A."/>
            <person name="Tudzynski B."/>
            <person name="Tudzynski P."/>
            <person name="Wincker P."/>
            <person name="Andrew M."/>
            <person name="Anthouard V."/>
            <person name="Beever R.E."/>
            <person name="Beffa R."/>
            <person name="Benoit I."/>
            <person name="Bouzid O."/>
            <person name="Brault B."/>
            <person name="Chen Z."/>
            <person name="Choquer M."/>
            <person name="Collemare J."/>
            <person name="Cotton P."/>
            <person name="Danchin E.G."/>
            <person name="Da Silva C."/>
            <person name="Gautier A."/>
            <person name="Giraud C."/>
            <person name="Giraud T."/>
            <person name="Gonzalez C."/>
            <person name="Grossetete S."/>
            <person name="Guldener U."/>
            <person name="Henrissat B."/>
            <person name="Howlett B.J."/>
            <person name="Kodira C."/>
            <person name="Kretschmer M."/>
            <person name="Lappartient A."/>
            <person name="Leroch M."/>
            <person name="Levis C."/>
            <person name="Mauceli E."/>
            <person name="Neuveglise C."/>
            <person name="Oeser B."/>
            <person name="Pearson M."/>
            <person name="Poulain J."/>
            <person name="Poussereau N."/>
            <person name="Quesneville H."/>
            <person name="Rascle C."/>
            <person name="Schumacher J."/>
            <person name="Segurens B."/>
            <person name="Sexton A."/>
            <person name="Silva E."/>
            <person name="Sirven C."/>
            <person name="Soanes D.M."/>
            <person name="Talbot N.J."/>
            <person name="Templeton M."/>
            <person name="Yandava C."/>
            <person name="Yarden O."/>
            <person name="Zeng Q."/>
            <person name="Rollins J.A."/>
            <person name="Lebrun M.H."/>
            <person name="Dickman M."/>
        </authorList>
    </citation>
    <scope>NUCLEOTIDE SEQUENCE [LARGE SCALE GENOMIC DNA]</scope>
    <source>
        <strain evidence="2">T4</strain>
    </source>
</reference>
<name>G2Y8G5_BOTF4</name>
<proteinExistence type="predicted"/>
<accession>G2Y8G5</accession>
<organism evidence="1 2">
    <name type="scientific">Botryotinia fuckeliana (strain T4)</name>
    <name type="common">Noble rot fungus</name>
    <name type="synonym">Botrytis cinerea</name>
    <dbReference type="NCBI Taxonomy" id="999810"/>
    <lineage>
        <taxon>Eukaryota</taxon>
        <taxon>Fungi</taxon>
        <taxon>Dikarya</taxon>
        <taxon>Ascomycota</taxon>
        <taxon>Pezizomycotina</taxon>
        <taxon>Leotiomycetes</taxon>
        <taxon>Helotiales</taxon>
        <taxon>Sclerotiniaceae</taxon>
        <taxon>Botrytis</taxon>
    </lineage>
</organism>
<dbReference type="HOGENOM" id="CLU_1722084_0_0_1"/>
<dbReference type="InParanoid" id="G2Y8G5"/>
<evidence type="ECO:0000313" key="2">
    <source>
        <dbReference type="Proteomes" id="UP000008177"/>
    </source>
</evidence>
<protein>
    <submittedName>
        <fullName evidence="1">Uncharacterized protein</fullName>
    </submittedName>
</protein>
<dbReference type="AlphaFoldDB" id="G2Y8G5"/>
<sequence length="152" mass="17017">MSNRLVSSRIWGQAPEPPQLAALEDVFYTIRIYEEHADSDFKWSNSLIVCLHGSGSRRASGASFVSVMKINYSKWRTGQYTKDKPSRPSPVPALKLDLIQTFKGPFPFLMQATSSSFTPCKETTSGSLILSDSAVHLAIYWLLRQEAEWLSG</sequence>
<dbReference type="Proteomes" id="UP000008177">
    <property type="component" value="Unplaced contigs"/>
</dbReference>